<keyword evidence="3" id="KW-1185">Reference proteome</keyword>
<proteinExistence type="predicted"/>
<dbReference type="AlphaFoldDB" id="A0A4R6T1H5"/>
<dbReference type="EMBL" id="SNYC01000003">
    <property type="protein sequence ID" value="TDQ11191.1"/>
    <property type="molecule type" value="Genomic_DNA"/>
</dbReference>
<evidence type="ECO:0000256" key="1">
    <source>
        <dbReference type="SAM" id="Phobius"/>
    </source>
</evidence>
<reference evidence="2 3" key="1">
    <citation type="submission" date="2019-03" db="EMBL/GenBank/DDBJ databases">
        <title>Genomic Encyclopedia of Archaeal and Bacterial Type Strains, Phase II (KMG-II): from individual species to whole genera.</title>
        <authorList>
            <person name="Goeker M."/>
        </authorList>
    </citation>
    <scope>NUCLEOTIDE SEQUENCE [LARGE SCALE GENOMIC DNA]</scope>
    <source>
        <strain evidence="2 3">DSM 19035</strain>
    </source>
</reference>
<dbReference type="Proteomes" id="UP000295620">
    <property type="component" value="Unassembled WGS sequence"/>
</dbReference>
<accession>A0A4R6T1H5</accession>
<protein>
    <submittedName>
        <fullName evidence="2">Uncharacterized protein</fullName>
    </submittedName>
</protein>
<comment type="caution">
    <text evidence="2">The sequence shown here is derived from an EMBL/GenBank/DDBJ whole genome shotgun (WGS) entry which is preliminary data.</text>
</comment>
<keyword evidence="1" id="KW-1133">Transmembrane helix</keyword>
<name>A0A4R6T1H5_9SPHI</name>
<keyword evidence="1" id="KW-0472">Membrane</keyword>
<dbReference type="RefSeq" id="WP_166664794.1">
    <property type="nucleotide sequence ID" value="NZ_SNYC01000003.1"/>
</dbReference>
<gene>
    <name evidence="2" type="ORF">ATK78_0307</name>
</gene>
<sequence length="48" mass="5579">MSRQIKATIKNRKLNFGTAKRAAIWIFFILLALKMMFCLGVLCNLFKD</sequence>
<evidence type="ECO:0000313" key="3">
    <source>
        <dbReference type="Proteomes" id="UP000295620"/>
    </source>
</evidence>
<organism evidence="2 3">
    <name type="scientific">Pedobacter metabolipauper</name>
    <dbReference type="NCBI Taxonomy" id="425513"/>
    <lineage>
        <taxon>Bacteria</taxon>
        <taxon>Pseudomonadati</taxon>
        <taxon>Bacteroidota</taxon>
        <taxon>Sphingobacteriia</taxon>
        <taxon>Sphingobacteriales</taxon>
        <taxon>Sphingobacteriaceae</taxon>
        <taxon>Pedobacter</taxon>
    </lineage>
</organism>
<feature type="transmembrane region" description="Helical" evidence="1">
    <location>
        <begin position="21"/>
        <end position="42"/>
    </location>
</feature>
<evidence type="ECO:0000313" key="2">
    <source>
        <dbReference type="EMBL" id="TDQ11191.1"/>
    </source>
</evidence>
<keyword evidence="1" id="KW-0812">Transmembrane</keyword>